<organism evidence="1 2">
    <name type="scientific">Clostridium perfringens</name>
    <dbReference type="NCBI Taxonomy" id="1502"/>
    <lineage>
        <taxon>Bacteria</taxon>
        <taxon>Bacillati</taxon>
        <taxon>Bacillota</taxon>
        <taxon>Clostridia</taxon>
        <taxon>Eubacteriales</taxon>
        <taxon>Clostridiaceae</taxon>
        <taxon>Clostridium</taxon>
    </lineage>
</organism>
<dbReference type="Proteomes" id="UP000070260">
    <property type="component" value="Chromosome"/>
</dbReference>
<dbReference type="PATRIC" id="fig|1502.177.peg.1673"/>
<sequence>MTILDKFKILNDIDKQSELKVQVLINICTNKILTLTGRNRNEITEELEDLILEFTILRWNKLGVEGLTSPDKFTEAISDNLIPPDIKIQLNKFKKLRSF</sequence>
<protein>
    <submittedName>
        <fullName evidence="1">Uncharacterized protein</fullName>
    </submittedName>
</protein>
<evidence type="ECO:0000313" key="2">
    <source>
        <dbReference type="Proteomes" id="UP000070260"/>
    </source>
</evidence>
<dbReference type="RefSeq" id="WP_061428038.1">
    <property type="nucleotide sequence ID" value="NZ_CATNZO010000001.1"/>
</dbReference>
<evidence type="ECO:0000313" key="1">
    <source>
        <dbReference type="EMBL" id="AMN35726.1"/>
    </source>
</evidence>
<reference evidence="1 2" key="1">
    <citation type="journal article" date="2016" name="PLoS ONE">
        <title>Plasmid Characterization and Chromosome Analysis of Two netF+ Clostridium perfringens Isolates Associated with Foal and Canine Necrotizing Enteritis.</title>
        <authorList>
            <person name="Mehdizadeh Gohari I."/>
            <person name="Kropinski A.M."/>
            <person name="Weese S.J."/>
            <person name="Parreira V.R."/>
            <person name="Whitehead A.E."/>
            <person name="Boerlin P."/>
            <person name="Prescott J.F."/>
        </authorList>
    </citation>
    <scope>NUCLEOTIDE SEQUENCE [LARGE SCALE GENOMIC DNA]</scope>
    <source>
        <strain evidence="1 2">JP838</strain>
    </source>
</reference>
<dbReference type="AlphaFoldDB" id="A0A127EID9"/>
<name>A0A127EID9_CLOPF</name>
<accession>A0A127EID9</accession>
<gene>
    <name evidence="1" type="ORF">JFP838_08170</name>
</gene>
<proteinExistence type="predicted"/>
<dbReference type="EMBL" id="CP010994">
    <property type="protein sequence ID" value="AMN35726.1"/>
    <property type="molecule type" value="Genomic_DNA"/>
</dbReference>